<keyword evidence="3" id="KW-1185">Reference proteome</keyword>
<feature type="compositionally biased region" description="Low complexity" evidence="1">
    <location>
        <begin position="62"/>
        <end position="74"/>
    </location>
</feature>
<reference evidence="2 3" key="1">
    <citation type="submission" date="2017-11" db="EMBL/GenBank/DDBJ databases">
        <title>De novo assembly and phasing of dikaryotic genomes from two isolates of Puccinia coronata f. sp. avenae, the causal agent of oat crown rust.</title>
        <authorList>
            <person name="Miller M.E."/>
            <person name="Zhang Y."/>
            <person name="Omidvar V."/>
            <person name="Sperschneider J."/>
            <person name="Schwessinger B."/>
            <person name="Raley C."/>
            <person name="Palmer J.M."/>
            <person name="Garnica D."/>
            <person name="Upadhyaya N."/>
            <person name="Rathjen J."/>
            <person name="Taylor J.M."/>
            <person name="Park R.F."/>
            <person name="Dodds P.N."/>
            <person name="Hirsch C.D."/>
            <person name="Kianian S.F."/>
            <person name="Figueroa M."/>
        </authorList>
    </citation>
    <scope>NUCLEOTIDE SEQUENCE [LARGE SCALE GENOMIC DNA]</scope>
    <source>
        <strain evidence="2">12NC29</strain>
    </source>
</reference>
<proteinExistence type="predicted"/>
<feature type="compositionally biased region" description="Low complexity" evidence="1">
    <location>
        <begin position="29"/>
        <end position="55"/>
    </location>
</feature>
<feature type="compositionally biased region" description="Gly residues" evidence="1">
    <location>
        <begin position="16"/>
        <end position="28"/>
    </location>
</feature>
<name>A0A2N5UB56_9BASI</name>
<gene>
    <name evidence="2" type="ORF">PCANC_19766</name>
</gene>
<evidence type="ECO:0000313" key="2">
    <source>
        <dbReference type="EMBL" id="PLW34977.1"/>
    </source>
</evidence>
<accession>A0A2N5UB56</accession>
<evidence type="ECO:0000256" key="1">
    <source>
        <dbReference type="SAM" id="MobiDB-lite"/>
    </source>
</evidence>
<dbReference type="EMBL" id="PGCJ01000266">
    <property type="protein sequence ID" value="PLW34977.1"/>
    <property type="molecule type" value="Genomic_DNA"/>
</dbReference>
<feature type="compositionally biased region" description="Polar residues" evidence="1">
    <location>
        <begin position="1"/>
        <end position="13"/>
    </location>
</feature>
<evidence type="ECO:0000313" key="3">
    <source>
        <dbReference type="Proteomes" id="UP000235388"/>
    </source>
</evidence>
<organism evidence="2 3">
    <name type="scientific">Puccinia coronata f. sp. avenae</name>
    <dbReference type="NCBI Taxonomy" id="200324"/>
    <lineage>
        <taxon>Eukaryota</taxon>
        <taxon>Fungi</taxon>
        <taxon>Dikarya</taxon>
        <taxon>Basidiomycota</taxon>
        <taxon>Pucciniomycotina</taxon>
        <taxon>Pucciniomycetes</taxon>
        <taxon>Pucciniales</taxon>
        <taxon>Pucciniaceae</taxon>
        <taxon>Puccinia</taxon>
    </lineage>
</organism>
<dbReference type="AlphaFoldDB" id="A0A2N5UB56"/>
<dbReference type="STRING" id="200324.A0A2N5UB56"/>
<sequence length="201" mass="21237">MKHTPPTTKNTPMGTQGNGPTGSTGTGSTGATSSTLATSGTSSTTSTQSPSSSLGFDNTTPQQHQQHFFSSAHQNPPPPPPIFDYAIDPCNRNSINKEAAVRLASDDDKLQADGSNFCSWLNEITEFAIMSLDNPVFCDHPQPLDAKEISCDKSTPAAGVANTIRNKLLDLCETGVELNEDTLCGIVLQNGVAQGTNLRQE</sequence>
<dbReference type="Proteomes" id="UP000235388">
    <property type="component" value="Unassembled WGS sequence"/>
</dbReference>
<comment type="caution">
    <text evidence="2">The sequence shown here is derived from an EMBL/GenBank/DDBJ whole genome shotgun (WGS) entry which is preliminary data.</text>
</comment>
<feature type="region of interest" description="Disordered" evidence="1">
    <location>
        <begin position="1"/>
        <end position="82"/>
    </location>
</feature>
<protein>
    <submittedName>
        <fullName evidence="2">Uncharacterized protein</fullName>
    </submittedName>
</protein>